<feature type="transmembrane region" description="Helical" evidence="13">
    <location>
        <begin position="172"/>
        <end position="193"/>
    </location>
</feature>
<evidence type="ECO:0000256" key="2">
    <source>
        <dbReference type="ARBA" id="ARBA00005189"/>
    </source>
</evidence>
<evidence type="ECO:0000256" key="6">
    <source>
        <dbReference type="ARBA" id="ARBA00022824"/>
    </source>
</evidence>
<keyword evidence="6 10" id="KW-0256">Endoplasmic reticulum</keyword>
<dbReference type="GO" id="GO:0005789">
    <property type="term" value="C:endoplasmic reticulum membrane"/>
    <property type="evidence" value="ECO:0007669"/>
    <property type="project" value="UniProtKB-SubCell"/>
</dbReference>
<dbReference type="GO" id="GO:0019432">
    <property type="term" value="P:triglyceride biosynthetic process"/>
    <property type="evidence" value="ECO:0007669"/>
    <property type="project" value="TreeGrafter"/>
</dbReference>
<keyword evidence="15" id="KW-1185">Reference proteome</keyword>
<comment type="subcellular location">
    <subcellularLocation>
        <location evidence="1 10">Endoplasmic reticulum membrane</location>
        <topology evidence="1 10">Multi-pass membrane protein</topology>
    </subcellularLocation>
</comment>
<dbReference type="PANTHER" id="PTHR10408">
    <property type="entry name" value="STEROL O-ACYLTRANSFERASE"/>
    <property type="match status" value="1"/>
</dbReference>
<dbReference type="InterPro" id="IPR004299">
    <property type="entry name" value="MBOAT_fam"/>
</dbReference>
<reference evidence="14" key="1">
    <citation type="submission" date="2013-05" db="EMBL/GenBank/DDBJ databases">
        <authorList>
            <person name="Yim A.K.Y."/>
            <person name="Chan T.F."/>
            <person name="Ji K.M."/>
            <person name="Liu X.Y."/>
            <person name="Zhou J.W."/>
            <person name="Li R.Q."/>
            <person name="Yang K.Y."/>
            <person name="Li J."/>
            <person name="Li M."/>
            <person name="Law P.T.W."/>
            <person name="Wu Y.L."/>
            <person name="Cai Z.L."/>
            <person name="Qin H."/>
            <person name="Bao Y."/>
            <person name="Leung R.K.K."/>
            <person name="Ng P.K.S."/>
            <person name="Zou J."/>
            <person name="Zhong X.J."/>
            <person name="Ran P.X."/>
            <person name="Zhong N.S."/>
            <person name="Liu Z.G."/>
            <person name="Tsui S.K.W."/>
        </authorList>
    </citation>
    <scope>NUCLEOTIDE SEQUENCE</scope>
    <source>
        <strain evidence="14">Derf</strain>
        <tissue evidence="14">Whole organism</tissue>
    </source>
</reference>
<dbReference type="PANTHER" id="PTHR10408:SF7">
    <property type="entry name" value="DIACYLGLYCEROL O-ACYLTRANSFERASE 1"/>
    <property type="match status" value="1"/>
</dbReference>
<feature type="transmembrane region" description="Helical" evidence="13">
    <location>
        <begin position="477"/>
        <end position="495"/>
    </location>
</feature>
<sequence length="503" mass="59722">MSDSNKNERKKSTMDNGLNGNNNDNDILKPEETNVLFYDNVIHHRKESTFSDYKLKLDFDGFKNFINILLLISVGRLVLENATKYGFKANPIRWFEVIFYHENHPLLLALLFTNMMALFSLFIERSYVFYLESMGRVSQENLPESSITFAPKSDGQLIHILRFRTCPKEEQIFRTFWLLILFSMMFIPIGLSITYDCNPYLLSILCVWYCIVFFKLYSFHEVNAWWRTAQVYGGCLQPTKETNEKLELYQGETLRSWDPSKLILYPDNLSITNILQFLYLPTNCYQCNFPMKKSRNYTFMFRCLIESVFLTELGCVLIQQWVIVPLEDRHFNLSEITVSQFLSQWTKMSLATITIWLLGFYCIFQSVMNLMAEMLCFADRHFYDDWWNSHTISEFWRRWNLPIHRWLKRHSFIPIINKGYSQFQAAFLIFVFSGIFHEYFVSVPLRRLSVHFFFGMCSQIVLEMVTKNIRSWHLANAVVWCSLILGQPLLILLYYNDVQNSLK</sequence>
<dbReference type="PIRSF" id="PIRSF000439">
    <property type="entry name" value="Oat_ACAT_DAG_ARE"/>
    <property type="match status" value="1"/>
</dbReference>
<feature type="transmembrane region" description="Helical" evidence="13">
    <location>
        <begin position="415"/>
        <end position="436"/>
    </location>
</feature>
<feature type="region of interest" description="Disordered" evidence="12">
    <location>
        <begin position="1"/>
        <end position="27"/>
    </location>
</feature>
<feature type="transmembrane region" description="Helical" evidence="13">
    <location>
        <begin position="104"/>
        <end position="123"/>
    </location>
</feature>
<gene>
    <name evidence="14" type="primary">DGAT1_1</name>
    <name evidence="14" type="ORF">DERF_001723</name>
</gene>
<protein>
    <recommendedName>
        <fullName evidence="10">O-acyltransferase</fullName>
    </recommendedName>
</protein>
<comment type="similarity">
    <text evidence="3 10">Belongs to the membrane-bound acyltransferase family. Sterol o-acyltransferase subfamily.</text>
</comment>
<accession>A0A922IBG1</accession>
<evidence type="ECO:0000256" key="7">
    <source>
        <dbReference type="ARBA" id="ARBA00022989"/>
    </source>
</evidence>
<evidence type="ECO:0000256" key="13">
    <source>
        <dbReference type="SAM" id="Phobius"/>
    </source>
</evidence>
<evidence type="ECO:0000256" key="11">
    <source>
        <dbReference type="PIRSR" id="PIRSR000439-1"/>
    </source>
</evidence>
<feature type="compositionally biased region" description="Basic and acidic residues" evidence="12">
    <location>
        <begin position="1"/>
        <end position="13"/>
    </location>
</feature>
<reference evidence="14" key="2">
    <citation type="journal article" date="2022" name="Res Sq">
        <title>Comparative Genomics Reveals Insights into the Divergent Evolution of Astigmatic Mites and Household Pest Adaptations.</title>
        <authorList>
            <person name="Xiong Q."/>
            <person name="Wan A.T.-Y."/>
            <person name="Liu X.-Y."/>
            <person name="Fung C.S.-H."/>
            <person name="Xiao X."/>
            <person name="Malainual N."/>
            <person name="Hou J."/>
            <person name="Wang L."/>
            <person name="Wang M."/>
            <person name="Yang K."/>
            <person name="Cui Y."/>
            <person name="Leung E."/>
            <person name="Nong W."/>
            <person name="Shin S.-K."/>
            <person name="Au S."/>
            <person name="Jeong K.Y."/>
            <person name="Chew F.T."/>
            <person name="Hui J."/>
            <person name="Leung T.F."/>
            <person name="Tungtrongchitr A."/>
            <person name="Zhong N."/>
            <person name="Liu Z."/>
            <person name="Tsui S."/>
        </authorList>
    </citation>
    <scope>NUCLEOTIDE SEQUENCE</scope>
    <source>
        <strain evidence="14">Derf</strain>
        <tissue evidence="14">Whole organism</tissue>
    </source>
</reference>
<evidence type="ECO:0000313" key="14">
    <source>
        <dbReference type="EMBL" id="KAH9527717.1"/>
    </source>
</evidence>
<evidence type="ECO:0000256" key="4">
    <source>
        <dbReference type="ARBA" id="ARBA00022679"/>
    </source>
</evidence>
<feature type="transmembrane region" description="Helical" evidence="13">
    <location>
        <begin position="299"/>
        <end position="324"/>
    </location>
</feature>
<evidence type="ECO:0000256" key="1">
    <source>
        <dbReference type="ARBA" id="ARBA00004477"/>
    </source>
</evidence>
<dbReference type="Proteomes" id="UP000790347">
    <property type="component" value="Unassembled WGS sequence"/>
</dbReference>
<comment type="caution">
    <text evidence="14">The sequence shown here is derived from an EMBL/GenBank/DDBJ whole genome shotgun (WGS) entry which is preliminary data.</text>
</comment>
<evidence type="ECO:0000256" key="9">
    <source>
        <dbReference type="ARBA" id="ARBA00023315"/>
    </source>
</evidence>
<evidence type="ECO:0000256" key="5">
    <source>
        <dbReference type="ARBA" id="ARBA00022692"/>
    </source>
</evidence>
<dbReference type="GO" id="GO:0004144">
    <property type="term" value="F:diacylglycerol O-acyltransferase activity"/>
    <property type="evidence" value="ECO:0007669"/>
    <property type="project" value="TreeGrafter"/>
</dbReference>
<feature type="transmembrane region" description="Helical" evidence="13">
    <location>
        <begin position="344"/>
        <end position="364"/>
    </location>
</feature>
<dbReference type="InterPro" id="IPR014371">
    <property type="entry name" value="Oat_ACAT_DAG_ARE"/>
</dbReference>
<feature type="compositionally biased region" description="Low complexity" evidence="12">
    <location>
        <begin position="15"/>
        <end position="25"/>
    </location>
</feature>
<feature type="active site" evidence="11">
    <location>
        <position position="437"/>
    </location>
</feature>
<keyword evidence="5 13" id="KW-0812">Transmembrane</keyword>
<evidence type="ECO:0000256" key="8">
    <source>
        <dbReference type="ARBA" id="ARBA00023136"/>
    </source>
</evidence>
<evidence type="ECO:0000313" key="15">
    <source>
        <dbReference type="Proteomes" id="UP000790347"/>
    </source>
</evidence>
<organism evidence="14 15">
    <name type="scientific">Dermatophagoides farinae</name>
    <name type="common">American house dust mite</name>
    <dbReference type="NCBI Taxonomy" id="6954"/>
    <lineage>
        <taxon>Eukaryota</taxon>
        <taxon>Metazoa</taxon>
        <taxon>Ecdysozoa</taxon>
        <taxon>Arthropoda</taxon>
        <taxon>Chelicerata</taxon>
        <taxon>Arachnida</taxon>
        <taxon>Acari</taxon>
        <taxon>Acariformes</taxon>
        <taxon>Sarcoptiformes</taxon>
        <taxon>Astigmata</taxon>
        <taxon>Psoroptidia</taxon>
        <taxon>Analgoidea</taxon>
        <taxon>Pyroglyphidae</taxon>
        <taxon>Dermatophagoidinae</taxon>
        <taxon>Dermatophagoides</taxon>
    </lineage>
</organism>
<dbReference type="Pfam" id="PF03062">
    <property type="entry name" value="MBOAT"/>
    <property type="match status" value="1"/>
</dbReference>
<name>A0A922IBG1_DERFA</name>
<evidence type="ECO:0000256" key="12">
    <source>
        <dbReference type="SAM" id="MobiDB-lite"/>
    </source>
</evidence>
<keyword evidence="7 13" id="KW-1133">Transmembrane helix</keyword>
<dbReference type="EMBL" id="ASGP02000001">
    <property type="protein sequence ID" value="KAH9527717.1"/>
    <property type="molecule type" value="Genomic_DNA"/>
</dbReference>
<keyword evidence="9 10" id="KW-0012">Acyltransferase</keyword>
<dbReference type="AlphaFoldDB" id="A0A922IBG1"/>
<keyword evidence="8 10" id="KW-0472">Membrane</keyword>
<evidence type="ECO:0000256" key="10">
    <source>
        <dbReference type="PIRNR" id="PIRNR000439"/>
    </source>
</evidence>
<keyword evidence="4 10" id="KW-0808">Transferase</keyword>
<feature type="transmembrane region" description="Helical" evidence="13">
    <location>
        <begin position="199"/>
        <end position="217"/>
    </location>
</feature>
<proteinExistence type="inferred from homology"/>
<comment type="pathway">
    <text evidence="2">Lipid metabolism.</text>
</comment>
<feature type="transmembrane region" description="Helical" evidence="13">
    <location>
        <begin position="61"/>
        <end position="79"/>
    </location>
</feature>
<evidence type="ECO:0000256" key="3">
    <source>
        <dbReference type="ARBA" id="ARBA00009010"/>
    </source>
</evidence>